<dbReference type="AlphaFoldDB" id="A0A4Z2E6Q8"/>
<proteinExistence type="predicted"/>
<keyword evidence="3" id="KW-1185">Reference proteome</keyword>
<feature type="compositionally biased region" description="Basic and acidic residues" evidence="1">
    <location>
        <begin position="13"/>
        <end position="36"/>
    </location>
</feature>
<organism evidence="2 3">
    <name type="scientific">Liparis tanakae</name>
    <name type="common">Tanaka's snailfish</name>
    <dbReference type="NCBI Taxonomy" id="230148"/>
    <lineage>
        <taxon>Eukaryota</taxon>
        <taxon>Metazoa</taxon>
        <taxon>Chordata</taxon>
        <taxon>Craniata</taxon>
        <taxon>Vertebrata</taxon>
        <taxon>Euteleostomi</taxon>
        <taxon>Actinopterygii</taxon>
        <taxon>Neopterygii</taxon>
        <taxon>Teleostei</taxon>
        <taxon>Neoteleostei</taxon>
        <taxon>Acanthomorphata</taxon>
        <taxon>Eupercaria</taxon>
        <taxon>Perciformes</taxon>
        <taxon>Cottioidei</taxon>
        <taxon>Cottales</taxon>
        <taxon>Liparidae</taxon>
        <taxon>Liparis</taxon>
    </lineage>
</organism>
<feature type="region of interest" description="Disordered" evidence="1">
    <location>
        <begin position="1"/>
        <end position="90"/>
    </location>
</feature>
<accession>A0A4Z2E6Q8</accession>
<sequence>MESLRTPGTRYRTRMENRHGTLGENPECTRGRRAGEPRGSPSRSPGKGTSQRAAELRDSAEVWPAARGTSDLQQQRDRNPADVKRVEGSL</sequence>
<dbReference type="EMBL" id="SRLO01015358">
    <property type="protein sequence ID" value="TNN24441.1"/>
    <property type="molecule type" value="Genomic_DNA"/>
</dbReference>
<protein>
    <submittedName>
        <fullName evidence="2">Uncharacterized protein</fullName>
    </submittedName>
</protein>
<evidence type="ECO:0000313" key="2">
    <source>
        <dbReference type="EMBL" id="TNN24441.1"/>
    </source>
</evidence>
<feature type="compositionally biased region" description="Basic and acidic residues" evidence="1">
    <location>
        <begin position="74"/>
        <end position="90"/>
    </location>
</feature>
<evidence type="ECO:0000313" key="3">
    <source>
        <dbReference type="Proteomes" id="UP000314294"/>
    </source>
</evidence>
<name>A0A4Z2E6Q8_9TELE</name>
<gene>
    <name evidence="2" type="ORF">EYF80_065434</name>
</gene>
<dbReference type="Proteomes" id="UP000314294">
    <property type="component" value="Unassembled WGS sequence"/>
</dbReference>
<evidence type="ECO:0000256" key="1">
    <source>
        <dbReference type="SAM" id="MobiDB-lite"/>
    </source>
</evidence>
<comment type="caution">
    <text evidence="2">The sequence shown here is derived from an EMBL/GenBank/DDBJ whole genome shotgun (WGS) entry which is preliminary data.</text>
</comment>
<reference evidence="2 3" key="1">
    <citation type="submission" date="2019-03" db="EMBL/GenBank/DDBJ databases">
        <title>First draft genome of Liparis tanakae, snailfish: a comprehensive survey of snailfish specific genes.</title>
        <authorList>
            <person name="Kim W."/>
            <person name="Song I."/>
            <person name="Jeong J.-H."/>
            <person name="Kim D."/>
            <person name="Kim S."/>
            <person name="Ryu S."/>
            <person name="Song J.Y."/>
            <person name="Lee S.K."/>
        </authorList>
    </citation>
    <scope>NUCLEOTIDE SEQUENCE [LARGE SCALE GENOMIC DNA]</scope>
    <source>
        <tissue evidence="2">Muscle</tissue>
    </source>
</reference>
<feature type="compositionally biased region" description="Polar residues" evidence="1">
    <location>
        <begin position="41"/>
        <end position="52"/>
    </location>
</feature>